<dbReference type="Proteomes" id="UP001597181">
    <property type="component" value="Unassembled WGS sequence"/>
</dbReference>
<dbReference type="RefSeq" id="WP_343957306.1">
    <property type="nucleotide sequence ID" value="NZ_BAAAKZ010000001.1"/>
</dbReference>
<reference evidence="4" key="1">
    <citation type="journal article" date="2019" name="Int. J. Syst. Evol. Microbiol.">
        <title>The Global Catalogue of Microorganisms (GCM) 10K type strain sequencing project: providing services to taxonomists for standard genome sequencing and annotation.</title>
        <authorList>
            <consortium name="The Broad Institute Genomics Platform"/>
            <consortium name="The Broad Institute Genome Sequencing Center for Infectious Disease"/>
            <person name="Wu L."/>
            <person name="Ma J."/>
        </authorList>
    </citation>
    <scope>NUCLEOTIDE SEQUENCE [LARGE SCALE GENOMIC DNA]</scope>
    <source>
        <strain evidence="4">CCUG 50213</strain>
    </source>
</reference>
<dbReference type="SUPFAM" id="SSF46894">
    <property type="entry name" value="C-terminal effector domain of the bipartite response regulators"/>
    <property type="match status" value="1"/>
</dbReference>
<evidence type="ECO:0000313" key="3">
    <source>
        <dbReference type="EMBL" id="MFD1201264.1"/>
    </source>
</evidence>
<dbReference type="InterPro" id="IPR027417">
    <property type="entry name" value="P-loop_NTPase"/>
</dbReference>
<evidence type="ECO:0000259" key="2">
    <source>
        <dbReference type="PROSITE" id="PS50043"/>
    </source>
</evidence>
<proteinExistence type="predicted"/>
<gene>
    <name evidence="3" type="ORF">ACFQ3U_05085</name>
</gene>
<name>A0ABW3TM31_9MICO</name>
<dbReference type="Gene3D" id="1.10.10.10">
    <property type="entry name" value="Winged helix-like DNA-binding domain superfamily/Winged helix DNA-binding domain"/>
    <property type="match status" value="1"/>
</dbReference>
<keyword evidence="1" id="KW-0238">DNA-binding</keyword>
<dbReference type="SMART" id="SM00421">
    <property type="entry name" value="HTH_LUXR"/>
    <property type="match status" value="1"/>
</dbReference>
<evidence type="ECO:0000256" key="1">
    <source>
        <dbReference type="ARBA" id="ARBA00023125"/>
    </source>
</evidence>
<dbReference type="SUPFAM" id="SSF52540">
    <property type="entry name" value="P-loop containing nucleoside triphosphate hydrolases"/>
    <property type="match status" value="1"/>
</dbReference>
<sequence length="931" mass="98653">MLRFNDAPGTQPHDRRAVIDGARVALPSRCRLIERLIEETAGSAGMQRLTLVCAPTGYGKTATIADWLGGDTAGAFPVRWLHCVQGPSQPLWESMIAVLAPLSDARPAEGTAPAASVLALARGLRSGITLVVDDYQLITSAATDMALAELSAASPQLSLVVIGRRVTLLDGPLVSATTRVRIIGTDDLKLTPAEAAELAQSLGVPVSPSLAAAIERCDGWPLAIRAALNLGSDVLYADTAAGRVWSGGPAARTFDPLANLGAYALASLEIMHPDARSVVLASAQIDSFSLAQIRDLLGTDDAAATATVQHLTELGFLVPTGEAGPPEYRCHRAMRTPFAEFAANAIPLAERQALYRGRAAEIAATAPFTAFRLFCAAEDFAAAEVVLAQNFTTLTDEGDACASMLRALPESVLHTYPTLTAALLFLENPQVGVSPSRLRYLLQLWQSGLARRLPEGAKTAPGPLHLHLLCESMVMNRVLGDLDAARALLHHIEARFTPAQALAQSANAASAAVALADSDDAGAVLAGNGSLSVFYRELAGTALAVGDFGRARRNLKRLRRHAERKISAPWHGFPHASTRTVTDAESGANWLVGALAELAFTDTIDGHIRRAGELLYELDTHVATSGATAPGLAWVGAEIARAHLAQENGDGALLERARERLSLIGDRLEPWPMLLIAEAAAIRGSRGIEFALTHFVAGLAAGTQLAPIPKAWCPYIVNFEAMLNSSVGNLTRAAELIARGPADEPSFRLERARLEVFSGNDVEALLLAQGVGDPGTTKRQRVDRRLITAVAAWGCGHTDEALTALQAAVELIDKYFLPAMLLSVPYELLHGLAVAAREAGVCDIVDMVERIPGPARAQRFEQLTEMELRTLLAIAEHRNANQAASSLFVTAGTVKKHLAAVYRKLGVRDRDSAILRAGKMGLLAAPLPAAG</sequence>
<dbReference type="PROSITE" id="PS50043">
    <property type="entry name" value="HTH_LUXR_2"/>
    <property type="match status" value="1"/>
</dbReference>
<dbReference type="PANTHER" id="PTHR43214">
    <property type="entry name" value="TWO-COMPONENT RESPONSE REGULATOR"/>
    <property type="match status" value="1"/>
</dbReference>
<feature type="domain" description="HTH luxR-type" evidence="2">
    <location>
        <begin position="856"/>
        <end position="921"/>
    </location>
</feature>
<comment type="caution">
    <text evidence="3">The sequence shown here is derived from an EMBL/GenBank/DDBJ whole genome shotgun (WGS) entry which is preliminary data.</text>
</comment>
<dbReference type="PANTHER" id="PTHR43214:SF43">
    <property type="entry name" value="TWO-COMPONENT RESPONSE REGULATOR"/>
    <property type="match status" value="1"/>
</dbReference>
<accession>A0ABW3TM31</accession>
<dbReference type="InterPro" id="IPR016032">
    <property type="entry name" value="Sig_transdc_resp-reg_C-effctor"/>
</dbReference>
<dbReference type="Pfam" id="PF00196">
    <property type="entry name" value="GerE"/>
    <property type="match status" value="1"/>
</dbReference>
<organism evidence="3 4">
    <name type="scientific">Leucobacter albus</name>
    <dbReference type="NCBI Taxonomy" id="272210"/>
    <lineage>
        <taxon>Bacteria</taxon>
        <taxon>Bacillati</taxon>
        <taxon>Actinomycetota</taxon>
        <taxon>Actinomycetes</taxon>
        <taxon>Micrococcales</taxon>
        <taxon>Microbacteriaceae</taxon>
        <taxon>Leucobacter</taxon>
    </lineage>
</organism>
<dbReference type="InterPro" id="IPR039420">
    <property type="entry name" value="WalR-like"/>
</dbReference>
<dbReference type="EMBL" id="JBHTLY010000002">
    <property type="protein sequence ID" value="MFD1201264.1"/>
    <property type="molecule type" value="Genomic_DNA"/>
</dbReference>
<keyword evidence="4" id="KW-1185">Reference proteome</keyword>
<protein>
    <submittedName>
        <fullName evidence="3">LuxR C-terminal-related transcriptional regulator</fullName>
    </submittedName>
</protein>
<dbReference type="InterPro" id="IPR000792">
    <property type="entry name" value="Tscrpt_reg_LuxR_C"/>
</dbReference>
<evidence type="ECO:0000313" key="4">
    <source>
        <dbReference type="Proteomes" id="UP001597181"/>
    </source>
</evidence>
<dbReference type="InterPro" id="IPR036388">
    <property type="entry name" value="WH-like_DNA-bd_sf"/>
</dbReference>